<feature type="compositionally biased region" description="Basic and acidic residues" evidence="1">
    <location>
        <begin position="1"/>
        <end position="12"/>
    </location>
</feature>
<feature type="region of interest" description="Disordered" evidence="1">
    <location>
        <begin position="1"/>
        <end position="31"/>
    </location>
</feature>
<dbReference type="Proteomes" id="UP000265520">
    <property type="component" value="Unassembled WGS sequence"/>
</dbReference>
<organism evidence="2 3">
    <name type="scientific">Trifolium medium</name>
    <dbReference type="NCBI Taxonomy" id="97028"/>
    <lineage>
        <taxon>Eukaryota</taxon>
        <taxon>Viridiplantae</taxon>
        <taxon>Streptophyta</taxon>
        <taxon>Embryophyta</taxon>
        <taxon>Tracheophyta</taxon>
        <taxon>Spermatophyta</taxon>
        <taxon>Magnoliopsida</taxon>
        <taxon>eudicotyledons</taxon>
        <taxon>Gunneridae</taxon>
        <taxon>Pentapetalae</taxon>
        <taxon>rosids</taxon>
        <taxon>fabids</taxon>
        <taxon>Fabales</taxon>
        <taxon>Fabaceae</taxon>
        <taxon>Papilionoideae</taxon>
        <taxon>50 kb inversion clade</taxon>
        <taxon>NPAAA clade</taxon>
        <taxon>Hologalegina</taxon>
        <taxon>IRL clade</taxon>
        <taxon>Trifolieae</taxon>
        <taxon>Trifolium</taxon>
    </lineage>
</organism>
<comment type="caution">
    <text evidence="2">The sequence shown here is derived from an EMBL/GenBank/DDBJ whole genome shotgun (WGS) entry which is preliminary data.</text>
</comment>
<evidence type="ECO:0000256" key="1">
    <source>
        <dbReference type="SAM" id="MobiDB-lite"/>
    </source>
</evidence>
<sequence>MDGEGRRQREEAAALELRWTAGGEKRERNNV</sequence>
<feature type="non-terminal residue" evidence="2">
    <location>
        <position position="31"/>
    </location>
</feature>
<proteinExistence type="predicted"/>
<protein>
    <submittedName>
        <fullName evidence="2">Uncharacterized protein</fullName>
    </submittedName>
</protein>
<reference evidence="2 3" key="1">
    <citation type="journal article" date="2018" name="Front. Plant Sci.">
        <title>Red Clover (Trifolium pratense) and Zigzag Clover (T. medium) - A Picture of Genomic Similarities and Differences.</title>
        <authorList>
            <person name="Dluhosova J."/>
            <person name="Istvanek J."/>
            <person name="Nedelnik J."/>
            <person name="Repkova J."/>
        </authorList>
    </citation>
    <scope>NUCLEOTIDE SEQUENCE [LARGE SCALE GENOMIC DNA]</scope>
    <source>
        <strain evidence="3">cv. 10/8</strain>
        <tissue evidence="2">Leaf</tissue>
    </source>
</reference>
<accession>A0A392WKY9</accession>
<name>A0A392WKY9_9FABA</name>
<dbReference type="AlphaFoldDB" id="A0A392WKY9"/>
<dbReference type="EMBL" id="LXQA011467190">
    <property type="protein sequence ID" value="MCI98215.1"/>
    <property type="molecule type" value="Genomic_DNA"/>
</dbReference>
<evidence type="ECO:0000313" key="3">
    <source>
        <dbReference type="Proteomes" id="UP000265520"/>
    </source>
</evidence>
<evidence type="ECO:0000313" key="2">
    <source>
        <dbReference type="EMBL" id="MCI98215.1"/>
    </source>
</evidence>
<keyword evidence="3" id="KW-1185">Reference proteome</keyword>